<dbReference type="InterPro" id="IPR029119">
    <property type="entry name" value="MutY_C"/>
</dbReference>
<evidence type="ECO:0000313" key="16">
    <source>
        <dbReference type="EMBL" id="RUT73182.1"/>
    </source>
</evidence>
<dbReference type="SMART" id="SM00478">
    <property type="entry name" value="ENDO3c"/>
    <property type="match status" value="1"/>
</dbReference>
<dbReference type="SUPFAM" id="SSF55811">
    <property type="entry name" value="Nudix"/>
    <property type="match status" value="1"/>
</dbReference>
<dbReference type="Gene3D" id="3.90.79.10">
    <property type="entry name" value="Nucleoside Triphosphate Pyrophosphohydrolase"/>
    <property type="match status" value="1"/>
</dbReference>
<evidence type="ECO:0000256" key="6">
    <source>
        <dbReference type="ARBA" id="ARBA00022485"/>
    </source>
</evidence>
<dbReference type="InterPro" id="IPR005760">
    <property type="entry name" value="A/G_AdeGlyc_MutY"/>
</dbReference>
<dbReference type="GO" id="GO:0032357">
    <property type="term" value="F:oxidized purine DNA binding"/>
    <property type="evidence" value="ECO:0007669"/>
    <property type="project" value="TreeGrafter"/>
</dbReference>
<dbReference type="CDD" id="cd00056">
    <property type="entry name" value="ENDO3c"/>
    <property type="match status" value="1"/>
</dbReference>
<dbReference type="CDD" id="cd03431">
    <property type="entry name" value="NUDIX_DNA_Glycosylase_C-MutY"/>
    <property type="match status" value="1"/>
</dbReference>
<name>A0A434AFQ1_9BACT</name>
<keyword evidence="11" id="KW-0411">Iron-sulfur</keyword>
<dbReference type="GO" id="GO:0006298">
    <property type="term" value="P:mismatch repair"/>
    <property type="evidence" value="ECO:0007669"/>
    <property type="project" value="TreeGrafter"/>
</dbReference>
<comment type="function">
    <text evidence="2">Adenine glycosylase active on G-A mispairs. MutY also corrects error-prone DNA synthesis past GO lesions which are due to the oxidatively damaged form of guanine: 7,8-dihydro-8-oxoguanine (8-oxo-dGTP).</text>
</comment>
<evidence type="ECO:0000256" key="11">
    <source>
        <dbReference type="ARBA" id="ARBA00023014"/>
    </source>
</evidence>
<evidence type="ECO:0000256" key="3">
    <source>
        <dbReference type="ARBA" id="ARBA00008343"/>
    </source>
</evidence>
<dbReference type="PROSITE" id="PS00764">
    <property type="entry name" value="ENDONUCLEASE_III_1"/>
    <property type="match status" value="1"/>
</dbReference>
<dbReference type="Pfam" id="PF00730">
    <property type="entry name" value="HhH-GPD"/>
    <property type="match status" value="1"/>
</dbReference>
<dbReference type="Gene3D" id="1.10.1670.10">
    <property type="entry name" value="Helix-hairpin-Helix base-excision DNA repair enzymes (C-terminal)"/>
    <property type="match status" value="1"/>
</dbReference>
<comment type="cofactor">
    <cofactor evidence="14">
        <name>[4Fe-4S] cluster</name>
        <dbReference type="ChEBI" id="CHEBI:49883"/>
    </cofactor>
    <text evidence="14">Binds 1 [4Fe-4S] cluster.</text>
</comment>
<evidence type="ECO:0000256" key="4">
    <source>
        <dbReference type="ARBA" id="ARBA00012045"/>
    </source>
</evidence>
<dbReference type="InterPro" id="IPR003651">
    <property type="entry name" value="Endonuclease3_FeS-loop_motif"/>
</dbReference>
<evidence type="ECO:0000256" key="12">
    <source>
        <dbReference type="ARBA" id="ARBA00023204"/>
    </source>
</evidence>
<evidence type="ECO:0000313" key="17">
    <source>
        <dbReference type="Proteomes" id="UP000282985"/>
    </source>
</evidence>
<keyword evidence="6" id="KW-0004">4Fe-4S</keyword>
<dbReference type="GO" id="GO:0046872">
    <property type="term" value="F:metal ion binding"/>
    <property type="evidence" value="ECO:0007669"/>
    <property type="project" value="UniProtKB-UniRule"/>
</dbReference>
<dbReference type="Proteomes" id="UP000282985">
    <property type="component" value="Unassembled WGS sequence"/>
</dbReference>
<dbReference type="InterPro" id="IPR044298">
    <property type="entry name" value="MIG/MutY"/>
</dbReference>
<evidence type="ECO:0000256" key="8">
    <source>
        <dbReference type="ARBA" id="ARBA00022763"/>
    </source>
</evidence>
<dbReference type="Pfam" id="PF10576">
    <property type="entry name" value="EndIII_4Fe-2S"/>
    <property type="match status" value="1"/>
</dbReference>
<dbReference type="Gene3D" id="1.10.340.30">
    <property type="entry name" value="Hypothetical protein, domain 2"/>
    <property type="match status" value="1"/>
</dbReference>
<dbReference type="NCBIfam" id="TIGR01084">
    <property type="entry name" value="mutY"/>
    <property type="match status" value="1"/>
</dbReference>
<dbReference type="InterPro" id="IPR023170">
    <property type="entry name" value="HhH_base_excis_C"/>
</dbReference>
<dbReference type="EC" id="3.2.2.31" evidence="4 14"/>
<dbReference type="GO" id="GO:0051539">
    <property type="term" value="F:4 iron, 4 sulfur cluster binding"/>
    <property type="evidence" value="ECO:0007669"/>
    <property type="project" value="UniProtKB-UniRule"/>
</dbReference>
<keyword evidence="7" id="KW-0479">Metal-binding</keyword>
<evidence type="ECO:0000256" key="1">
    <source>
        <dbReference type="ARBA" id="ARBA00000843"/>
    </source>
</evidence>
<dbReference type="InterPro" id="IPR015797">
    <property type="entry name" value="NUDIX_hydrolase-like_dom_sf"/>
</dbReference>
<dbReference type="PANTHER" id="PTHR42944">
    <property type="entry name" value="ADENINE DNA GLYCOSYLASE"/>
    <property type="match status" value="1"/>
</dbReference>
<dbReference type="EMBL" id="RJJX01000026">
    <property type="protein sequence ID" value="RUT73182.1"/>
    <property type="molecule type" value="Genomic_DNA"/>
</dbReference>
<evidence type="ECO:0000256" key="10">
    <source>
        <dbReference type="ARBA" id="ARBA00023004"/>
    </source>
</evidence>
<dbReference type="FunFam" id="1.10.340.30:FF:000002">
    <property type="entry name" value="Adenine DNA glycosylase"/>
    <property type="match status" value="1"/>
</dbReference>
<dbReference type="InterPro" id="IPR003265">
    <property type="entry name" value="HhH-GPD_domain"/>
</dbReference>
<keyword evidence="9" id="KW-0378">Hydrolase</keyword>
<accession>A0A434AFQ1</accession>
<sequence>MLSNQIINWYNQHKRDLPWRQTKDAYLIWISEIMLQQTKVASVIEYYLRFIDRFPTIGDLAMAEEQEVLKMWQGLGYYSRARNLHTASKTIQSQHNGVFPVNYPDILELKGIGTYTAAAISAFAFNLPYAVLDGNVFRILSRYYGVKTPIDSSVGKKIFQKLASETMGKASPEIYNQAIIEFGALQCTPKSPKCDICPLLKSCTASQSGLVALLPKKTKQIKLKNRYFYYLFLSCNDSLAIVKREGNDIWRNLYQFPLIEKSESISMEELLQSKEWIDCFGNSELVIQSIYKNKVHKLTHQNIHISFIHITISNDTGIKEKFKFISWEEWENYPVPKPIESFIKLFLKKESES</sequence>
<evidence type="ECO:0000256" key="9">
    <source>
        <dbReference type="ARBA" id="ARBA00022801"/>
    </source>
</evidence>
<dbReference type="GO" id="GO:0006284">
    <property type="term" value="P:base-excision repair"/>
    <property type="evidence" value="ECO:0007669"/>
    <property type="project" value="UniProtKB-UniRule"/>
</dbReference>
<dbReference type="GO" id="GO:0034039">
    <property type="term" value="F:8-oxo-7,8-dihydroguanine DNA N-glycosylase activity"/>
    <property type="evidence" value="ECO:0007669"/>
    <property type="project" value="TreeGrafter"/>
</dbReference>
<feature type="domain" description="HhH-GPD" evidence="15">
    <location>
        <begin position="34"/>
        <end position="185"/>
    </location>
</feature>
<dbReference type="InterPro" id="IPR004035">
    <property type="entry name" value="Endouclease-III_FeS-bd_BS"/>
</dbReference>
<gene>
    <name evidence="16" type="primary">mutY</name>
    <name evidence="16" type="ORF">DLK05_14505</name>
</gene>
<keyword evidence="10 14" id="KW-0408">Iron</keyword>
<evidence type="ECO:0000256" key="5">
    <source>
        <dbReference type="ARBA" id="ARBA00022023"/>
    </source>
</evidence>
<evidence type="ECO:0000256" key="13">
    <source>
        <dbReference type="ARBA" id="ARBA00023295"/>
    </source>
</evidence>
<dbReference type="GO" id="GO:0000701">
    <property type="term" value="F:purine-specific mismatch base pair DNA N-glycosylase activity"/>
    <property type="evidence" value="ECO:0007669"/>
    <property type="project" value="UniProtKB-EC"/>
</dbReference>
<dbReference type="SUPFAM" id="SSF48150">
    <property type="entry name" value="DNA-glycosylase"/>
    <property type="match status" value="1"/>
</dbReference>
<organism evidence="16 17">
    <name type="scientific">Ancylomarina longa</name>
    <dbReference type="NCBI Taxonomy" id="2487017"/>
    <lineage>
        <taxon>Bacteria</taxon>
        <taxon>Pseudomonadati</taxon>
        <taxon>Bacteroidota</taxon>
        <taxon>Bacteroidia</taxon>
        <taxon>Marinilabiliales</taxon>
        <taxon>Marinifilaceae</taxon>
        <taxon>Ancylomarina</taxon>
    </lineage>
</organism>
<keyword evidence="17" id="KW-1185">Reference proteome</keyword>
<dbReference type="OrthoDB" id="9802365at2"/>
<protein>
    <recommendedName>
        <fullName evidence="5 14">Adenine DNA glycosylase</fullName>
        <ecNumber evidence="4 14">3.2.2.31</ecNumber>
    </recommendedName>
</protein>
<dbReference type="SMART" id="SM00525">
    <property type="entry name" value="FES"/>
    <property type="match status" value="1"/>
</dbReference>
<reference evidence="16 17" key="1">
    <citation type="submission" date="2018-11" db="EMBL/GenBank/DDBJ databases">
        <title>Parancylomarina longa gen. nov., sp. nov., isolated from sediments of southern Okinawa.</title>
        <authorList>
            <person name="Fu T."/>
        </authorList>
    </citation>
    <scope>NUCLEOTIDE SEQUENCE [LARGE SCALE GENOMIC DNA]</scope>
    <source>
        <strain evidence="16 17">T3-2 S1-C</strain>
    </source>
</reference>
<keyword evidence="13 14" id="KW-0326">Glycosidase</keyword>
<dbReference type="AlphaFoldDB" id="A0A434AFQ1"/>
<dbReference type="PANTHER" id="PTHR42944:SF1">
    <property type="entry name" value="ADENINE DNA GLYCOSYLASE"/>
    <property type="match status" value="1"/>
</dbReference>
<dbReference type="GO" id="GO:0035485">
    <property type="term" value="F:adenine/guanine mispair binding"/>
    <property type="evidence" value="ECO:0007669"/>
    <property type="project" value="TreeGrafter"/>
</dbReference>
<proteinExistence type="inferred from homology"/>
<comment type="caution">
    <text evidence="16">The sequence shown here is derived from an EMBL/GenBank/DDBJ whole genome shotgun (WGS) entry which is preliminary data.</text>
</comment>
<evidence type="ECO:0000259" key="15">
    <source>
        <dbReference type="SMART" id="SM00478"/>
    </source>
</evidence>
<dbReference type="InterPro" id="IPR011257">
    <property type="entry name" value="DNA_glycosylase"/>
</dbReference>
<dbReference type="Pfam" id="PF14815">
    <property type="entry name" value="NUDIX_4"/>
    <property type="match status" value="1"/>
</dbReference>
<keyword evidence="12" id="KW-0234">DNA repair</keyword>
<evidence type="ECO:0000256" key="7">
    <source>
        <dbReference type="ARBA" id="ARBA00022723"/>
    </source>
</evidence>
<evidence type="ECO:0000256" key="2">
    <source>
        <dbReference type="ARBA" id="ARBA00002933"/>
    </source>
</evidence>
<dbReference type="RefSeq" id="WP_127344688.1">
    <property type="nucleotide sequence ID" value="NZ_RJJX01000026.1"/>
</dbReference>
<comment type="catalytic activity">
    <reaction evidence="1 14">
        <text>Hydrolyzes free adenine bases from 7,8-dihydro-8-oxoguanine:adenine mismatched double-stranded DNA, leaving an apurinic site.</text>
        <dbReference type="EC" id="3.2.2.31"/>
    </reaction>
</comment>
<comment type="similarity">
    <text evidence="3 14">Belongs to the Nth/MutY family.</text>
</comment>
<keyword evidence="8 14" id="KW-0227">DNA damage</keyword>
<evidence type="ECO:0000256" key="14">
    <source>
        <dbReference type="RuleBase" id="RU365096"/>
    </source>
</evidence>